<dbReference type="EMBL" id="CAJZCX010000012">
    <property type="protein sequence ID" value="CAG9481146.1"/>
    <property type="molecule type" value="Genomic_DNA"/>
</dbReference>
<dbReference type="InterPro" id="IPR008780">
    <property type="entry name" value="Plasmodium_Vir"/>
</dbReference>
<dbReference type="Pfam" id="PF05795">
    <property type="entry name" value="Plasmodium_Vir"/>
    <property type="match status" value="1"/>
</dbReference>
<reference evidence="2" key="1">
    <citation type="submission" date="2021-09" db="EMBL/GenBank/DDBJ databases">
        <authorList>
            <consortium name="Pathogen Informatics"/>
        </authorList>
    </citation>
    <scope>NUCLEOTIDE SEQUENCE</scope>
    <source>
        <strain evidence="2">PvW1</strain>
    </source>
</reference>
<accession>A0A8S4HKX4</accession>
<keyword evidence="1" id="KW-1133">Transmembrane helix</keyword>
<protein>
    <submittedName>
        <fullName evidence="2">(malaria parasite P. vivax) hypothetical protein</fullName>
    </submittedName>
</protein>
<feature type="transmembrane region" description="Helical" evidence="1">
    <location>
        <begin position="378"/>
        <end position="398"/>
    </location>
</feature>
<dbReference type="AlphaFoldDB" id="A0A8S4HKX4"/>
<keyword evidence="1" id="KW-0472">Membrane</keyword>
<dbReference type="VEuPathDB" id="PlasmoDB:PVPAM_010014300"/>
<name>A0A8S4HKX4_PLAVI</name>
<evidence type="ECO:0000313" key="3">
    <source>
        <dbReference type="Proteomes" id="UP000779233"/>
    </source>
</evidence>
<gene>
    <name evidence="2" type="ORF">PVW1_060005500</name>
</gene>
<sequence>MKITNNLIVYPFSSYFYYGFFDNIKKYLDQEKKFDSESEIGSDHFCIDIKDHSGKFIQRTKYCKEFVNFFTFLKENIIRDSDLLLYNQYHEFLNYWLNDKLRGSSITDADREDFYKDLEASYYWFDGEEKLKGETDCSDFLKYCKDNYTIALKKCYDDRDVDFCEALKGFRSLYENNKSSDHSKCSTVELPLLPEITSHESSKIINMSKVEIGNAIIDPTQIHTNLDLSKIRNQKYSNLRELISVHYNILEVYNEAEQKINMMNILNEYLQYCNENSTRSDLILFIKEFFENYYNEKKNVYGQIYNDCSVDTKPQKSYCEVYKKCITEFETDFSLIKRSSEEYVNNKIELYQKMNKGGFWMENIARFFEKTSDISSSASVITGTVVALFFTTFALYKFTPVGRLFNKREKKAKTIYNYEIENIQDLFDYNADFANIDPSGNRIRLSYYPS</sequence>
<keyword evidence="1" id="KW-0812">Transmembrane</keyword>
<evidence type="ECO:0000313" key="2">
    <source>
        <dbReference type="EMBL" id="CAG9481146.1"/>
    </source>
</evidence>
<organism evidence="2 3">
    <name type="scientific">Plasmodium vivax</name>
    <name type="common">malaria parasite P. vivax</name>
    <dbReference type="NCBI Taxonomy" id="5855"/>
    <lineage>
        <taxon>Eukaryota</taxon>
        <taxon>Sar</taxon>
        <taxon>Alveolata</taxon>
        <taxon>Apicomplexa</taxon>
        <taxon>Aconoidasida</taxon>
        <taxon>Haemosporida</taxon>
        <taxon>Plasmodiidae</taxon>
        <taxon>Plasmodium</taxon>
        <taxon>Plasmodium (Plasmodium)</taxon>
    </lineage>
</organism>
<evidence type="ECO:0000256" key="1">
    <source>
        <dbReference type="SAM" id="Phobius"/>
    </source>
</evidence>
<comment type="caution">
    <text evidence="2">The sequence shown here is derived from an EMBL/GenBank/DDBJ whole genome shotgun (WGS) entry which is preliminary data.</text>
</comment>
<proteinExistence type="predicted"/>
<dbReference type="Proteomes" id="UP000779233">
    <property type="component" value="Unassembled WGS sequence"/>
</dbReference>